<organism evidence="1 2">
    <name type="scientific">Thioclava pacifica DSM 10166</name>
    <dbReference type="NCBI Taxonomy" id="1353537"/>
    <lineage>
        <taxon>Bacteria</taxon>
        <taxon>Pseudomonadati</taxon>
        <taxon>Pseudomonadota</taxon>
        <taxon>Alphaproteobacteria</taxon>
        <taxon>Rhodobacterales</taxon>
        <taxon>Paracoccaceae</taxon>
        <taxon>Thioclava</taxon>
    </lineage>
</organism>
<protein>
    <recommendedName>
        <fullName evidence="3">Deoxyribodipyrimidine photo-lyase</fullName>
    </recommendedName>
</protein>
<dbReference type="InterPro" id="IPR014729">
    <property type="entry name" value="Rossmann-like_a/b/a_fold"/>
</dbReference>
<accession>A0A074J422</accession>
<dbReference type="STRING" id="1353537.TP2_12710"/>
<evidence type="ECO:0008006" key="3">
    <source>
        <dbReference type="Google" id="ProtNLM"/>
    </source>
</evidence>
<comment type="caution">
    <text evidence="1">The sequence shown here is derived from an EMBL/GenBank/DDBJ whole genome shotgun (WGS) entry which is preliminary data.</text>
</comment>
<dbReference type="AlphaFoldDB" id="A0A074J422"/>
<evidence type="ECO:0000313" key="1">
    <source>
        <dbReference type="EMBL" id="KEO51249.1"/>
    </source>
</evidence>
<dbReference type="PANTHER" id="PTHR38657:SF1">
    <property type="entry name" value="SLR1343 PROTEIN"/>
    <property type="match status" value="1"/>
</dbReference>
<dbReference type="InterPro" id="IPR036134">
    <property type="entry name" value="Crypto/Photolyase_FAD-like_sf"/>
</dbReference>
<evidence type="ECO:0000313" key="2">
    <source>
        <dbReference type="Proteomes" id="UP000027432"/>
    </source>
</evidence>
<dbReference type="PANTHER" id="PTHR38657">
    <property type="entry name" value="SLR1343 PROTEIN"/>
    <property type="match status" value="1"/>
</dbReference>
<keyword evidence="2" id="KW-1185">Reference proteome</keyword>
<dbReference type="EMBL" id="AUND01000039">
    <property type="protein sequence ID" value="KEO51249.1"/>
    <property type="molecule type" value="Genomic_DNA"/>
</dbReference>
<dbReference type="OrthoDB" id="5288100at2"/>
<dbReference type="Proteomes" id="UP000027432">
    <property type="component" value="Unassembled WGS sequence"/>
</dbReference>
<dbReference type="eggNOG" id="COG3046">
    <property type="taxonomic scope" value="Bacteria"/>
</dbReference>
<dbReference type="SUPFAM" id="SSF48173">
    <property type="entry name" value="Cryptochrome/photolyase FAD-binding domain"/>
    <property type="match status" value="1"/>
</dbReference>
<dbReference type="InterPro" id="IPR052551">
    <property type="entry name" value="UV-DNA_repair_photolyase"/>
</dbReference>
<dbReference type="Gene3D" id="1.10.579.10">
    <property type="entry name" value="DNA Cyclobutane Dipyrimidine Photolyase, subunit A, domain 3"/>
    <property type="match status" value="1"/>
</dbReference>
<dbReference type="Gene3D" id="1.10.10.1710">
    <property type="entry name" value="Deoxyribodipyrimidine photolyase-related"/>
    <property type="match status" value="1"/>
</dbReference>
<proteinExistence type="predicted"/>
<name>A0A074J422_9RHOB</name>
<sequence length="512" mass="58165">MSDGKPRLIAVLGDQLSPDGAALRAGDKARDVVVMAEVREEATYTGHHKQKLALSFAAMRRFADELERDGWRVLYTKLTDAENAGSLVGEFARRAEEVGAEEVLTLAPGEWRLREALDSAPIRIRQLPDDRFICSEKRFADWAKGRKELRMEWFYREMRRETGLLMEGDDPAGGTWNYDKENRKPAQPDLFREPAPTFRKDALVQEVLDMVAAEFPDNFGTLDGFNWPVSRAQAERALEHFITHNLCDFGPYQDAMLEDDRLLYHSLLSPCLNLGLLSPREVCEAAQAAYKAGKAPIQSVEGFIRQILGWREYVRGIYFLEGPDYTSRNALNHSRDLPWFYWSTETDMACMKAAISQTRDLAYAHHIQRLMVTGNFALLAGIDPGQVQDWYLAVYIDAYEWVEAPNTAGMSQFADGGVIASKPYISSGAYIDKMSDYCAGCAYDVKAKDGEKSCPFNSLYWHFLDRHRDRFEGNARMKLIYRNWDKQDEATRKAKLKTAQAVLDKLDAGARI</sequence>
<reference evidence="1 2" key="1">
    <citation type="submission" date="2013-07" db="EMBL/GenBank/DDBJ databases">
        <title>Thioclava pacifica DSM 10166 Genome Sequencing.</title>
        <authorList>
            <person name="Lai Q."/>
            <person name="Shao Z."/>
        </authorList>
    </citation>
    <scope>NUCLEOTIDE SEQUENCE [LARGE SCALE GENOMIC DNA]</scope>
    <source>
        <strain evidence="1 2">DSM 10166</strain>
    </source>
</reference>
<dbReference type="RefSeq" id="WP_157617148.1">
    <property type="nucleotide sequence ID" value="NZ_AUND01000039.1"/>
</dbReference>
<dbReference type="InterPro" id="IPR007357">
    <property type="entry name" value="PhrB-like"/>
</dbReference>
<dbReference type="Pfam" id="PF04244">
    <property type="entry name" value="DPRP"/>
    <property type="match status" value="1"/>
</dbReference>
<dbReference type="Gene3D" id="1.25.40.80">
    <property type="match status" value="1"/>
</dbReference>
<dbReference type="Gene3D" id="3.40.50.620">
    <property type="entry name" value="HUPs"/>
    <property type="match status" value="1"/>
</dbReference>
<gene>
    <name evidence="1" type="ORF">TP2_12710</name>
</gene>